<evidence type="ECO:0000256" key="4">
    <source>
        <dbReference type="ARBA" id="ARBA00022917"/>
    </source>
</evidence>
<evidence type="ECO:0000259" key="6">
    <source>
        <dbReference type="Pfam" id="PF08938"/>
    </source>
</evidence>
<dbReference type="GO" id="GO:0016787">
    <property type="term" value="F:hydrolase activity"/>
    <property type="evidence" value="ECO:0007669"/>
    <property type="project" value="UniProtKB-KW"/>
</dbReference>
<evidence type="ECO:0000256" key="1">
    <source>
        <dbReference type="ARBA" id="ARBA00004496"/>
    </source>
</evidence>
<dbReference type="InterPro" id="IPR015033">
    <property type="entry name" value="HBS1-like_N"/>
</dbReference>
<feature type="region of interest" description="Disordered" evidence="5">
    <location>
        <begin position="278"/>
        <end position="344"/>
    </location>
</feature>
<keyword evidence="3" id="KW-0378">Hydrolase</keyword>
<name>A0A0D2P7G2_HYPSF</name>
<dbReference type="GO" id="GO:0005737">
    <property type="term" value="C:cytoplasm"/>
    <property type="evidence" value="ECO:0007669"/>
    <property type="project" value="UniProtKB-SubCell"/>
</dbReference>
<keyword evidence="2" id="KW-0963">Cytoplasm</keyword>
<accession>A0A0D2P7G2</accession>
<sequence length="672" mass="72557">MVDELNDDALSDGGDEELTAEQQVHMDDGLEQVRLIVGNADVSGLSDKSITDILWDSYFDIEKTVNWALEEQAKRQVAKDRKGNGGDYASTTSDGNYEDRSEQYYQDQEGYEHPYPGSRLPSIFMAQQQSGFDNQAHPEVSSTPHIKRLSTISEKTERTEPIALWRPRHQYPIPDTPCSSAPSSATTSYGEEIVGLSQKANRLSGSTIRGFSTNRPPPLDRLENDIGHFSPINERNFTFKDLPSIPDLHSKSSLQGINDITAPIPLLSSGSKSKLSKLASSKASSVSARSESSRSTGTSGTGTLKTYPALRPSAQSVRPLSSVGSSKELPDTPSNSSGSKISSTSSIVRRAINAAMELENMGNSTISRPFEPAFPEEDLSKTPAQVDFKKSIHSNDEMNFAQTRPLSKLAVLAQQKAEAANRSLPSLNISPPSVITARPLSKLAVLAQQKVDATRVPKLPKTTTEYLTPIANGSSVTTAITTSYQSLYSLTDPSRPNVIPKLDVVPLQYMSGPPASSSNPKASKLAMKVKRVGEKVGQLTTPEPTEETATPISPIFQTSPTRARASPSAFASVLIYNTAIPPEDTMKEKGSKLGKEKRYKKHRKSPEDPSFAGMKHIHPFNLDALAGSSNGSTFTFDGPSPDDVVLNARKRSALGPKPSAKLSTGSKSHPSS</sequence>
<feature type="compositionally biased region" description="Polar residues" evidence="5">
    <location>
        <begin position="661"/>
        <end position="672"/>
    </location>
</feature>
<feature type="compositionally biased region" description="Low complexity" evidence="5">
    <location>
        <begin position="540"/>
        <end position="551"/>
    </location>
</feature>
<feature type="compositionally biased region" description="Low complexity" evidence="5">
    <location>
        <begin position="334"/>
        <end position="344"/>
    </location>
</feature>
<comment type="subcellular location">
    <subcellularLocation>
        <location evidence="1">Cytoplasm</location>
    </subcellularLocation>
</comment>
<dbReference type="GO" id="GO:0006412">
    <property type="term" value="P:translation"/>
    <property type="evidence" value="ECO:0007669"/>
    <property type="project" value="UniProtKB-KW"/>
</dbReference>
<feature type="domain" description="HBS1-like protein N-terminal" evidence="6">
    <location>
        <begin position="3"/>
        <end position="76"/>
    </location>
</feature>
<evidence type="ECO:0000256" key="5">
    <source>
        <dbReference type="SAM" id="MobiDB-lite"/>
    </source>
</evidence>
<feature type="compositionally biased region" description="Polar residues" evidence="5">
    <location>
        <begin position="205"/>
        <end position="214"/>
    </location>
</feature>
<dbReference type="EMBL" id="KN817536">
    <property type="protein sequence ID" value="KJA24591.1"/>
    <property type="molecule type" value="Genomic_DNA"/>
</dbReference>
<feature type="region of interest" description="Disordered" evidence="5">
    <location>
        <begin position="205"/>
        <end position="227"/>
    </location>
</feature>
<feature type="region of interest" description="Disordered" evidence="5">
    <location>
        <begin position="583"/>
        <end position="615"/>
    </location>
</feature>
<reference evidence="8" key="1">
    <citation type="submission" date="2014-04" db="EMBL/GenBank/DDBJ databases">
        <title>Evolutionary Origins and Diversification of the Mycorrhizal Mutualists.</title>
        <authorList>
            <consortium name="DOE Joint Genome Institute"/>
            <consortium name="Mycorrhizal Genomics Consortium"/>
            <person name="Kohler A."/>
            <person name="Kuo A."/>
            <person name="Nagy L.G."/>
            <person name="Floudas D."/>
            <person name="Copeland A."/>
            <person name="Barry K.W."/>
            <person name="Cichocki N."/>
            <person name="Veneault-Fourrey C."/>
            <person name="LaButti K."/>
            <person name="Lindquist E.A."/>
            <person name="Lipzen A."/>
            <person name="Lundell T."/>
            <person name="Morin E."/>
            <person name="Murat C."/>
            <person name="Riley R."/>
            <person name="Ohm R."/>
            <person name="Sun H."/>
            <person name="Tunlid A."/>
            <person name="Henrissat B."/>
            <person name="Grigoriev I.V."/>
            <person name="Hibbett D.S."/>
            <person name="Martin F."/>
        </authorList>
    </citation>
    <scope>NUCLEOTIDE SEQUENCE [LARGE SCALE GENOMIC DNA]</scope>
    <source>
        <strain evidence="8">FD-334 SS-4</strain>
    </source>
</reference>
<dbReference type="Pfam" id="PF08938">
    <property type="entry name" value="HBS1_N"/>
    <property type="match status" value="1"/>
</dbReference>
<organism evidence="7 8">
    <name type="scientific">Hypholoma sublateritium (strain FD-334 SS-4)</name>
    <dbReference type="NCBI Taxonomy" id="945553"/>
    <lineage>
        <taxon>Eukaryota</taxon>
        <taxon>Fungi</taxon>
        <taxon>Dikarya</taxon>
        <taxon>Basidiomycota</taxon>
        <taxon>Agaricomycotina</taxon>
        <taxon>Agaricomycetes</taxon>
        <taxon>Agaricomycetidae</taxon>
        <taxon>Agaricales</taxon>
        <taxon>Agaricineae</taxon>
        <taxon>Strophariaceae</taxon>
        <taxon>Hypholoma</taxon>
    </lineage>
</organism>
<feature type="compositionally biased region" description="Basic and acidic residues" evidence="5">
    <location>
        <begin position="584"/>
        <end position="596"/>
    </location>
</feature>
<protein>
    <recommendedName>
        <fullName evidence="6">HBS1-like protein N-terminal domain-containing protein</fullName>
    </recommendedName>
</protein>
<keyword evidence="4" id="KW-0648">Protein biosynthesis</keyword>
<evidence type="ECO:0000256" key="2">
    <source>
        <dbReference type="ARBA" id="ARBA00022490"/>
    </source>
</evidence>
<dbReference type="STRING" id="945553.A0A0D2P7G2"/>
<dbReference type="Proteomes" id="UP000054270">
    <property type="component" value="Unassembled WGS sequence"/>
</dbReference>
<dbReference type="AlphaFoldDB" id="A0A0D2P7G2"/>
<evidence type="ECO:0000313" key="7">
    <source>
        <dbReference type="EMBL" id="KJA24591.1"/>
    </source>
</evidence>
<proteinExistence type="predicted"/>
<feature type="compositionally biased region" description="Polar residues" evidence="5">
    <location>
        <begin position="313"/>
        <end position="325"/>
    </location>
</feature>
<dbReference type="OrthoDB" id="342024at2759"/>
<feature type="region of interest" description="Disordered" evidence="5">
    <location>
        <begin position="76"/>
        <end position="99"/>
    </location>
</feature>
<feature type="region of interest" description="Disordered" evidence="5">
    <location>
        <begin position="628"/>
        <end position="672"/>
    </location>
</feature>
<gene>
    <name evidence="7" type="ORF">HYPSUDRAFT_200464</name>
</gene>
<feature type="region of interest" description="Disordered" evidence="5">
    <location>
        <begin position="537"/>
        <end position="561"/>
    </location>
</feature>
<feature type="compositionally biased region" description="Low complexity" evidence="5">
    <location>
        <begin position="278"/>
        <end position="306"/>
    </location>
</feature>
<evidence type="ECO:0000313" key="8">
    <source>
        <dbReference type="Proteomes" id="UP000054270"/>
    </source>
</evidence>
<keyword evidence="8" id="KW-1185">Reference proteome</keyword>
<evidence type="ECO:0000256" key="3">
    <source>
        <dbReference type="ARBA" id="ARBA00022801"/>
    </source>
</evidence>
<dbReference type="OMA" id="DTHHETH"/>